<evidence type="ECO:0000256" key="2">
    <source>
        <dbReference type="ARBA" id="ARBA00023004"/>
    </source>
</evidence>
<keyword evidence="3" id="KW-0411">Iron-sulfur</keyword>
<dbReference type="Pfam" id="PF12838">
    <property type="entry name" value="Fer4_7"/>
    <property type="match status" value="1"/>
</dbReference>
<evidence type="ECO:0000256" key="1">
    <source>
        <dbReference type="ARBA" id="ARBA00022723"/>
    </source>
</evidence>
<reference evidence="5 6" key="1">
    <citation type="submission" date="2020-02" db="EMBL/GenBank/DDBJ databases">
        <authorList>
            <person name="Kim Y.B."/>
            <person name="Roh S.W."/>
        </authorList>
    </citation>
    <scope>NUCLEOTIDE SEQUENCE [LARGE SCALE GENOMIC DNA]</scope>
    <source>
        <strain evidence="5 6">DSM 103574</strain>
    </source>
</reference>
<dbReference type="PROSITE" id="PS51379">
    <property type="entry name" value="4FE4S_FER_2"/>
    <property type="match status" value="2"/>
</dbReference>
<dbReference type="InterPro" id="IPR017896">
    <property type="entry name" value="4Fe4S_Fe-S-bd"/>
</dbReference>
<gene>
    <name evidence="5" type="ORF">Ami103574_07180</name>
</gene>
<dbReference type="GO" id="GO:0046872">
    <property type="term" value="F:metal ion binding"/>
    <property type="evidence" value="ECO:0007669"/>
    <property type="project" value="UniProtKB-KW"/>
</dbReference>
<evidence type="ECO:0000313" key="5">
    <source>
        <dbReference type="EMBL" id="QIB69115.1"/>
    </source>
</evidence>
<evidence type="ECO:0000259" key="4">
    <source>
        <dbReference type="PROSITE" id="PS51379"/>
    </source>
</evidence>
<dbReference type="Proteomes" id="UP000466848">
    <property type="component" value="Chromosome"/>
</dbReference>
<dbReference type="Pfam" id="PF04432">
    <property type="entry name" value="FrhB_FdhB_C"/>
    <property type="match status" value="1"/>
</dbReference>
<dbReference type="InterPro" id="IPR007525">
    <property type="entry name" value="FrhB_FdhB_C"/>
</dbReference>
<dbReference type="EMBL" id="CP048649">
    <property type="protein sequence ID" value="QIB69115.1"/>
    <property type="molecule type" value="Genomic_DNA"/>
</dbReference>
<name>A0A858BVM0_9FIRM</name>
<feature type="domain" description="4Fe-4S ferredoxin-type" evidence="4">
    <location>
        <begin position="1"/>
        <end position="30"/>
    </location>
</feature>
<dbReference type="SUPFAM" id="SSF54862">
    <property type="entry name" value="4Fe-4S ferredoxins"/>
    <property type="match status" value="1"/>
</dbReference>
<dbReference type="InterPro" id="IPR017900">
    <property type="entry name" value="4Fe4S_Fe_S_CS"/>
</dbReference>
<evidence type="ECO:0000313" key="6">
    <source>
        <dbReference type="Proteomes" id="UP000466848"/>
    </source>
</evidence>
<proteinExistence type="predicted"/>
<dbReference type="Gene3D" id="3.30.70.20">
    <property type="match status" value="1"/>
</dbReference>
<organism evidence="5 6">
    <name type="scientific">Aminipila butyrica</name>
    <dbReference type="NCBI Taxonomy" id="433296"/>
    <lineage>
        <taxon>Bacteria</taxon>
        <taxon>Bacillati</taxon>
        <taxon>Bacillota</taxon>
        <taxon>Clostridia</taxon>
        <taxon>Peptostreptococcales</taxon>
        <taxon>Anaerovoracaceae</taxon>
        <taxon>Aminipila</taxon>
    </lineage>
</organism>
<dbReference type="PANTHER" id="PTHR43193">
    <property type="match status" value="1"/>
</dbReference>
<evidence type="ECO:0000256" key="3">
    <source>
        <dbReference type="ARBA" id="ARBA00023014"/>
    </source>
</evidence>
<protein>
    <submittedName>
        <fullName evidence="5">4Fe-4S dicluster domain-containing protein</fullName>
    </submittedName>
</protein>
<dbReference type="InterPro" id="IPR052977">
    <property type="entry name" value="Polyferredoxin-like_ET"/>
</dbReference>
<keyword evidence="6" id="KW-1185">Reference proteome</keyword>
<dbReference type="PROSITE" id="PS00198">
    <property type="entry name" value="4FE4S_FER_1"/>
    <property type="match status" value="1"/>
</dbReference>
<dbReference type="AlphaFoldDB" id="A0A858BVM0"/>
<dbReference type="KEGG" id="abut:Ami103574_07180"/>
<sequence>MINIKTKENCCGCSACSQICPQACIEMHEDHEGFLYPAVDIDLCIHCQICEKVCPVINVHSDEGEKVIAFAAYNKDERQRLDSSSGGIFTVLAEKIINQNGIIFGAAISKDCRMVNHIAVENADELWQLRGSKYLQSQIGNNFVRVKFLLDRGEKVLFSGTPCEIEGLKSFLRKDYENLLCVDFICHGTPSPKLWGKYIGYHEKRAGASVRRVFFRHKKYGWEKFVVLFEFKNNTTYEQIFSKDLFFQMFLQDLCLRPSCYQCVFKKKNRVSDITLADFWGCNDICADLNDNKGLSLVLVHNKYGNNLFNQIKDRLVIREVSVEEAINSNQSMIKSCPKPLYRNVFMSEIDKISISELGNKYLKRRTIVDIVKERVPKKVKLQVKKFLRQCKTK</sequence>
<keyword evidence="1" id="KW-0479">Metal-binding</keyword>
<accession>A0A858BVM0</accession>
<dbReference type="RefSeq" id="WP_163066078.1">
    <property type="nucleotide sequence ID" value="NZ_CP048649.1"/>
</dbReference>
<dbReference type="GO" id="GO:0051536">
    <property type="term" value="F:iron-sulfur cluster binding"/>
    <property type="evidence" value="ECO:0007669"/>
    <property type="project" value="UniProtKB-KW"/>
</dbReference>
<keyword evidence="2" id="KW-0408">Iron</keyword>
<feature type="domain" description="4Fe-4S ferredoxin-type" evidence="4">
    <location>
        <begin position="35"/>
        <end position="64"/>
    </location>
</feature>
<dbReference type="PANTHER" id="PTHR43193:SF2">
    <property type="entry name" value="POLYFERREDOXIN PROTEIN FWDF"/>
    <property type="match status" value="1"/>
</dbReference>